<evidence type="ECO:0000313" key="2">
    <source>
        <dbReference type="EMBL" id="TKS79321.1"/>
    </source>
</evidence>
<dbReference type="Proteomes" id="UP000298787">
    <property type="component" value="Chromosome 12"/>
</dbReference>
<reference evidence="2 3" key="1">
    <citation type="submission" date="2019-01" db="EMBL/GenBank/DDBJ databases">
        <title>Genome Assembly of Collichthys lucidus.</title>
        <authorList>
            <person name="Cai M."/>
            <person name="Xiao S."/>
        </authorList>
    </citation>
    <scope>NUCLEOTIDE SEQUENCE [LARGE SCALE GENOMIC DNA]</scope>
    <source>
        <strain evidence="2">JT15FE1705JMU</strain>
        <tissue evidence="2">Muscle</tissue>
    </source>
</reference>
<name>A0A4U5UX61_COLLU</name>
<sequence>MNWIYINSQCASQLPQNLPNLAAMYGLCCQNTPKRTNTQPQLDPKCLAAFFLRTDVELAESARLLSVDQTTRQPSTRTGTELCATVTHGGAQRRKKRAFDEEVKQLPASTDGAREECELEAGSWKLDVFHIYGGDGSDKRRRTKTESVDDDDDGGGIQTVENPPDDGLLSDHVLAHRADRCMTAHVLVRWLRT</sequence>
<accession>A0A4U5UX61</accession>
<evidence type="ECO:0000313" key="3">
    <source>
        <dbReference type="Proteomes" id="UP000298787"/>
    </source>
</evidence>
<protein>
    <submittedName>
        <fullName evidence="2">Uncharacterized protein</fullName>
    </submittedName>
</protein>
<keyword evidence="3" id="KW-1185">Reference proteome</keyword>
<evidence type="ECO:0000256" key="1">
    <source>
        <dbReference type="SAM" id="MobiDB-lite"/>
    </source>
</evidence>
<proteinExistence type="predicted"/>
<gene>
    <name evidence="2" type="ORF">D9C73_014449</name>
</gene>
<dbReference type="EMBL" id="CM014089">
    <property type="protein sequence ID" value="TKS79321.1"/>
    <property type="molecule type" value="Genomic_DNA"/>
</dbReference>
<organism evidence="2 3">
    <name type="scientific">Collichthys lucidus</name>
    <name type="common">Big head croaker</name>
    <name type="synonym">Sciaena lucida</name>
    <dbReference type="NCBI Taxonomy" id="240159"/>
    <lineage>
        <taxon>Eukaryota</taxon>
        <taxon>Metazoa</taxon>
        <taxon>Chordata</taxon>
        <taxon>Craniata</taxon>
        <taxon>Vertebrata</taxon>
        <taxon>Euteleostomi</taxon>
        <taxon>Actinopterygii</taxon>
        <taxon>Neopterygii</taxon>
        <taxon>Teleostei</taxon>
        <taxon>Neoteleostei</taxon>
        <taxon>Acanthomorphata</taxon>
        <taxon>Eupercaria</taxon>
        <taxon>Sciaenidae</taxon>
        <taxon>Collichthys</taxon>
    </lineage>
</organism>
<dbReference type="AlphaFoldDB" id="A0A4U5UX61"/>
<feature type="region of interest" description="Disordered" evidence="1">
    <location>
        <begin position="137"/>
        <end position="166"/>
    </location>
</feature>